<evidence type="ECO:0000313" key="2">
    <source>
        <dbReference type="EMBL" id="MCI66750.1"/>
    </source>
</evidence>
<feature type="non-terminal residue" evidence="2">
    <location>
        <position position="53"/>
    </location>
</feature>
<comment type="caution">
    <text evidence="2">The sequence shown here is derived from an EMBL/GenBank/DDBJ whole genome shotgun (WGS) entry which is preliminary data.</text>
</comment>
<protein>
    <submittedName>
        <fullName evidence="2">Uncharacterized protein</fullName>
    </submittedName>
</protein>
<proteinExistence type="predicted"/>
<organism evidence="2 3">
    <name type="scientific">Trifolium medium</name>
    <dbReference type="NCBI Taxonomy" id="97028"/>
    <lineage>
        <taxon>Eukaryota</taxon>
        <taxon>Viridiplantae</taxon>
        <taxon>Streptophyta</taxon>
        <taxon>Embryophyta</taxon>
        <taxon>Tracheophyta</taxon>
        <taxon>Spermatophyta</taxon>
        <taxon>Magnoliopsida</taxon>
        <taxon>eudicotyledons</taxon>
        <taxon>Gunneridae</taxon>
        <taxon>Pentapetalae</taxon>
        <taxon>rosids</taxon>
        <taxon>fabids</taxon>
        <taxon>Fabales</taxon>
        <taxon>Fabaceae</taxon>
        <taxon>Papilionoideae</taxon>
        <taxon>50 kb inversion clade</taxon>
        <taxon>NPAAA clade</taxon>
        <taxon>Hologalegina</taxon>
        <taxon>IRL clade</taxon>
        <taxon>Trifolieae</taxon>
        <taxon>Trifolium</taxon>
    </lineage>
</organism>
<keyword evidence="3" id="KW-1185">Reference proteome</keyword>
<reference evidence="2 3" key="1">
    <citation type="journal article" date="2018" name="Front. Plant Sci.">
        <title>Red Clover (Trifolium pratense) and Zigzag Clover (T. medium) - A Picture of Genomic Similarities and Differences.</title>
        <authorList>
            <person name="Dluhosova J."/>
            <person name="Istvanek J."/>
            <person name="Nedelnik J."/>
            <person name="Repkova J."/>
        </authorList>
    </citation>
    <scope>NUCLEOTIDE SEQUENCE [LARGE SCALE GENOMIC DNA]</scope>
    <source>
        <strain evidence="3">cv. 10/8</strain>
        <tissue evidence="2">Leaf</tissue>
    </source>
</reference>
<dbReference type="EMBL" id="LXQA010701558">
    <property type="protein sequence ID" value="MCI66750.1"/>
    <property type="molecule type" value="Genomic_DNA"/>
</dbReference>
<evidence type="ECO:0000256" key="1">
    <source>
        <dbReference type="SAM" id="MobiDB-lite"/>
    </source>
</evidence>
<name>A0A392U2N5_9FABA</name>
<feature type="compositionally biased region" description="Low complexity" evidence="1">
    <location>
        <begin position="16"/>
        <end position="26"/>
    </location>
</feature>
<dbReference type="AlphaFoldDB" id="A0A392U2N5"/>
<evidence type="ECO:0000313" key="3">
    <source>
        <dbReference type="Proteomes" id="UP000265520"/>
    </source>
</evidence>
<accession>A0A392U2N5</accession>
<feature type="region of interest" description="Disordered" evidence="1">
    <location>
        <begin position="1"/>
        <end position="31"/>
    </location>
</feature>
<sequence length="53" mass="5776">MASKRPVGTQSKRGRTGASGSASRSRQAYDDHRFKGEKIGLVFSNYRAGQFGL</sequence>
<dbReference type="Proteomes" id="UP000265520">
    <property type="component" value="Unassembled WGS sequence"/>
</dbReference>